<dbReference type="InterPro" id="IPR009523">
    <property type="entry name" value="Prokineticin"/>
</dbReference>
<reference evidence="7 8" key="1">
    <citation type="submission" date="2019-09" db="EMBL/GenBank/DDBJ databases">
        <title>Bird 10,000 Genomes (B10K) Project - Family phase.</title>
        <authorList>
            <person name="Zhang G."/>
        </authorList>
    </citation>
    <scope>NUCLEOTIDE SEQUENCE [LARGE SCALE GENOMIC DNA]</scope>
    <source>
        <strain evidence="7">B10K-DU-029-38</strain>
        <tissue evidence="7">Muscle</tissue>
    </source>
</reference>
<dbReference type="PANTHER" id="PTHR18821">
    <property type="entry name" value="PROKINETICIN"/>
    <property type="match status" value="1"/>
</dbReference>
<organism evidence="7 8">
    <name type="scientific">Cnemophilus loriae</name>
    <name type="common">Loria's bird-of-paradise</name>
    <dbReference type="NCBI Taxonomy" id="254448"/>
    <lineage>
        <taxon>Eukaryota</taxon>
        <taxon>Metazoa</taxon>
        <taxon>Chordata</taxon>
        <taxon>Craniata</taxon>
        <taxon>Vertebrata</taxon>
        <taxon>Euteleostomi</taxon>
        <taxon>Archelosauria</taxon>
        <taxon>Archosauria</taxon>
        <taxon>Dinosauria</taxon>
        <taxon>Saurischia</taxon>
        <taxon>Theropoda</taxon>
        <taxon>Coelurosauria</taxon>
        <taxon>Aves</taxon>
        <taxon>Neognathae</taxon>
        <taxon>Neoaves</taxon>
        <taxon>Telluraves</taxon>
        <taxon>Australaves</taxon>
        <taxon>Passeriformes</taxon>
        <taxon>Corvoidea</taxon>
        <taxon>Corvidae</taxon>
        <taxon>Cnemophilus</taxon>
    </lineage>
</organism>
<comment type="subcellular location">
    <subcellularLocation>
        <location evidence="1">Secreted</location>
    </subcellularLocation>
</comment>
<evidence type="ECO:0000256" key="1">
    <source>
        <dbReference type="ARBA" id="ARBA00004613"/>
    </source>
</evidence>
<gene>
    <name evidence="7" type="primary">Prok1</name>
    <name evidence="7" type="ORF">CNELOR_R14115</name>
</gene>
<evidence type="ECO:0000256" key="5">
    <source>
        <dbReference type="ARBA" id="ARBA00023157"/>
    </source>
</evidence>
<comment type="similarity">
    <text evidence="2">Belongs to the AVIT (prokineticin) family.</text>
</comment>
<feature type="non-terminal residue" evidence="7">
    <location>
        <position position="1"/>
    </location>
</feature>
<dbReference type="SUPFAM" id="SSF57190">
    <property type="entry name" value="Colipase-like"/>
    <property type="match status" value="1"/>
</dbReference>
<evidence type="ECO:0000256" key="4">
    <source>
        <dbReference type="ARBA" id="ARBA00022729"/>
    </source>
</evidence>
<evidence type="ECO:0000313" key="7">
    <source>
        <dbReference type="EMBL" id="NXA99039.1"/>
    </source>
</evidence>
<keyword evidence="3" id="KW-0964">Secreted</keyword>
<evidence type="ECO:0000256" key="2">
    <source>
        <dbReference type="ARBA" id="ARBA00006999"/>
    </source>
</evidence>
<dbReference type="GO" id="GO:0005576">
    <property type="term" value="C:extracellular region"/>
    <property type="evidence" value="ECO:0007669"/>
    <property type="project" value="UniProtKB-SubCell"/>
</dbReference>
<proteinExistence type="inferred from homology"/>
<name>A0A7K8AAB0_9CORV</name>
<comment type="caution">
    <text evidence="7">The sequence shown here is derived from an EMBL/GenBank/DDBJ whole genome shotgun (WGS) entry which is preliminary data.</text>
</comment>
<dbReference type="Pfam" id="PF06607">
    <property type="entry name" value="Prokineticin"/>
    <property type="match status" value="1"/>
</dbReference>
<accession>A0A7K8AAB0</accession>
<keyword evidence="8" id="KW-1185">Reference proteome</keyword>
<sequence>ACERDPQRGSGSCCAASPGLRGLHPPGKEGDECHRSRHQVPFLGKQQHHSCPCLPHLLCSRFLDSRFCCSVGFKNIDF</sequence>
<keyword evidence="5" id="KW-1015">Disulfide bond</keyword>
<evidence type="ECO:0000259" key="6">
    <source>
        <dbReference type="Pfam" id="PF06607"/>
    </source>
</evidence>
<feature type="domain" description="Prokineticin" evidence="6">
    <location>
        <begin position="1"/>
        <end position="70"/>
    </location>
</feature>
<evidence type="ECO:0000256" key="3">
    <source>
        <dbReference type="ARBA" id="ARBA00022525"/>
    </source>
</evidence>
<dbReference type="InterPro" id="IPR023569">
    <property type="entry name" value="Prokineticin_domain"/>
</dbReference>
<dbReference type="Gene3D" id="2.10.80.10">
    <property type="entry name" value="Lipase, subunit A"/>
    <property type="match status" value="1"/>
</dbReference>
<keyword evidence="4" id="KW-0732">Signal</keyword>
<dbReference type="AlphaFoldDB" id="A0A7K8AAB0"/>
<feature type="non-terminal residue" evidence="7">
    <location>
        <position position="78"/>
    </location>
</feature>
<dbReference type="GO" id="GO:0001935">
    <property type="term" value="P:endothelial cell proliferation"/>
    <property type="evidence" value="ECO:0007669"/>
    <property type="project" value="TreeGrafter"/>
</dbReference>
<dbReference type="Proteomes" id="UP000517678">
    <property type="component" value="Unassembled WGS sequence"/>
</dbReference>
<protein>
    <submittedName>
        <fullName evidence="7">PROK1 protein</fullName>
    </submittedName>
</protein>
<dbReference type="PANTHER" id="PTHR18821:SF7">
    <property type="entry name" value="PROKINETICIN-1"/>
    <property type="match status" value="1"/>
</dbReference>
<dbReference type="EMBL" id="VZTF01000071">
    <property type="protein sequence ID" value="NXA99039.1"/>
    <property type="molecule type" value="Genomic_DNA"/>
</dbReference>
<evidence type="ECO:0000313" key="8">
    <source>
        <dbReference type="Proteomes" id="UP000517678"/>
    </source>
</evidence>